<evidence type="ECO:0000256" key="3">
    <source>
        <dbReference type="ARBA" id="ARBA00022840"/>
    </source>
</evidence>
<dbReference type="Pfam" id="PF12848">
    <property type="entry name" value="ABC_tran_Xtn"/>
    <property type="match status" value="1"/>
</dbReference>
<keyword evidence="7" id="KW-0614">Plasmid</keyword>
<dbReference type="Proteomes" id="UP000294215">
    <property type="component" value="Unassembled WGS sequence"/>
</dbReference>
<dbReference type="GO" id="GO:0016887">
    <property type="term" value="F:ATP hydrolysis activity"/>
    <property type="evidence" value="ECO:0007669"/>
    <property type="project" value="InterPro"/>
</dbReference>
<dbReference type="CDD" id="cd03221">
    <property type="entry name" value="ABCF_EF-3"/>
    <property type="match status" value="2"/>
</dbReference>
<dbReference type="RefSeq" id="WP_130662957.1">
    <property type="nucleotide sequence ID" value="NZ_PQIG01000122.1"/>
</dbReference>
<evidence type="ECO:0000256" key="2">
    <source>
        <dbReference type="ARBA" id="ARBA00022741"/>
    </source>
</evidence>
<keyword evidence="2" id="KW-0547">Nucleotide-binding</keyword>
<dbReference type="PROSITE" id="PS50893">
    <property type="entry name" value="ABC_TRANSPORTER_2"/>
    <property type="match status" value="2"/>
</dbReference>
<evidence type="ECO:0000313" key="8">
    <source>
        <dbReference type="Proteomes" id="UP000294215"/>
    </source>
</evidence>
<gene>
    <name evidence="7" type="ORF">ELH40_32950</name>
</gene>
<dbReference type="PANTHER" id="PTHR19211">
    <property type="entry name" value="ATP-BINDING TRANSPORT PROTEIN-RELATED"/>
    <property type="match status" value="1"/>
</dbReference>
<protein>
    <recommendedName>
        <fullName evidence="5">Probable ATP-binding protein YbiT</fullName>
    </recommendedName>
</protein>
<keyword evidence="3 7" id="KW-0067">ATP-binding</keyword>
<sequence>MIRIENISKQLSHRILFIEASAALNRGEKIGLVGPNGAGKTTVFRMINGEEQPDEGQVSCEKGVTIGYFNQDVGEMAGHSAVAEVMNGAGPVSIVAGELRELEAAMADPEQADNMEEIIERYGEVQARYEELDGYALEGRAREVLAGLSFSQEMMDGDVGALSGGWKMRVALARILLMRPDVMLLDEPSNHLDLESLIWLEEFLKGYEGALLMTSHDREFMNRIVTKIIEIDGGTLTAYSGDYEFYEQQRAQNEKQQQAQFERQQAMLAKEIKFIERFKARASHASQVQSRVKKLEKIDRVEPPKRRQIVSFEFQPAPRSGEDVVNLKNVHKKYGSRSIYEGLDFVVRRRERWCIMGINGAGKSTLLKLVTGSTAPDQGSVALGASVKMGYFAQHAMDILDGERTVFQMLEDQFPQAGQGPLRALAGCFGFSGDDVEKRCRVLSGGEKARLVMAIMLFDPPNLLVLDEPTNHLDLDTKEMLIKALSQYEGTMLFVSHDRHFLAALSNRVLELTPDGIHQYGGGYTEYVARTGHEAPGLRS</sequence>
<geneLocation type="plasmid" evidence="7">
    <name>pSM92_Rh03</name>
</geneLocation>
<evidence type="ECO:0000256" key="4">
    <source>
        <dbReference type="ARBA" id="ARBA00061551"/>
    </source>
</evidence>
<reference evidence="7 8" key="1">
    <citation type="submission" date="2019-02" db="EMBL/GenBank/DDBJ databases">
        <title>The genomic architecture of introgression among sibling species of bacteria.</title>
        <authorList>
            <person name="Cavassim M.I.A."/>
            <person name="Moeskjaer S."/>
            <person name="Moslemi C."/>
            <person name="Fields B."/>
            <person name="Bachmann A."/>
            <person name="Vilhjalmsson B."/>
            <person name="Schierup M.H."/>
            <person name="Young J.P.W."/>
            <person name="Andersen S.U."/>
        </authorList>
    </citation>
    <scope>NUCLEOTIDE SEQUENCE [LARGE SCALE GENOMIC DNA]</scope>
    <source>
        <strain evidence="7 8">SM92</strain>
        <plasmid evidence="7">pSM92_Rh03</plasmid>
    </source>
</reference>
<comment type="similarity">
    <text evidence="4">Belongs to the ABC transporter superfamily. ABCF family. YbiT subfamily.</text>
</comment>
<keyword evidence="1" id="KW-0677">Repeat</keyword>
<evidence type="ECO:0000256" key="5">
    <source>
        <dbReference type="ARBA" id="ARBA00074044"/>
    </source>
</evidence>
<dbReference type="PANTHER" id="PTHR19211:SF14">
    <property type="entry name" value="ATP-BINDING CASSETTE SUB-FAMILY F MEMBER 1"/>
    <property type="match status" value="1"/>
</dbReference>
<accession>A0AB38HSQ0</accession>
<dbReference type="SUPFAM" id="SSF52540">
    <property type="entry name" value="P-loop containing nucleoside triphosphate hydrolases"/>
    <property type="match status" value="2"/>
</dbReference>
<evidence type="ECO:0000313" key="7">
    <source>
        <dbReference type="EMBL" id="TBC04312.1"/>
    </source>
</evidence>
<dbReference type="InterPro" id="IPR003439">
    <property type="entry name" value="ABC_transporter-like_ATP-bd"/>
</dbReference>
<dbReference type="FunFam" id="3.40.50.300:FF:000070">
    <property type="entry name" value="Putative ABC transporter ATP-binding component"/>
    <property type="match status" value="1"/>
</dbReference>
<feature type="domain" description="ABC transporter" evidence="6">
    <location>
        <begin position="325"/>
        <end position="539"/>
    </location>
</feature>
<dbReference type="PROSITE" id="PS00211">
    <property type="entry name" value="ABC_TRANSPORTER_1"/>
    <property type="match status" value="2"/>
</dbReference>
<dbReference type="InterPro" id="IPR017871">
    <property type="entry name" value="ABC_transporter-like_CS"/>
</dbReference>
<dbReference type="InterPro" id="IPR032781">
    <property type="entry name" value="ABC_tran_Xtn"/>
</dbReference>
<proteinExistence type="inferred from homology"/>
<name>A0AB38HSQ0_9HYPH</name>
<evidence type="ECO:0000259" key="6">
    <source>
        <dbReference type="PROSITE" id="PS50893"/>
    </source>
</evidence>
<dbReference type="AlphaFoldDB" id="A0AB38HSQ0"/>
<dbReference type="Pfam" id="PF00005">
    <property type="entry name" value="ABC_tran"/>
    <property type="match status" value="2"/>
</dbReference>
<dbReference type="Gene3D" id="3.40.50.300">
    <property type="entry name" value="P-loop containing nucleotide triphosphate hydrolases"/>
    <property type="match status" value="2"/>
</dbReference>
<dbReference type="EMBL" id="SIMR01000004">
    <property type="protein sequence ID" value="TBC04312.1"/>
    <property type="molecule type" value="Genomic_DNA"/>
</dbReference>
<dbReference type="InterPro" id="IPR003593">
    <property type="entry name" value="AAA+_ATPase"/>
</dbReference>
<dbReference type="GO" id="GO:0005524">
    <property type="term" value="F:ATP binding"/>
    <property type="evidence" value="ECO:0007669"/>
    <property type="project" value="UniProtKB-KW"/>
</dbReference>
<organism evidence="7 8">
    <name type="scientific">Rhizobium ruizarguesonis</name>
    <dbReference type="NCBI Taxonomy" id="2081791"/>
    <lineage>
        <taxon>Bacteria</taxon>
        <taxon>Pseudomonadati</taxon>
        <taxon>Pseudomonadota</taxon>
        <taxon>Alphaproteobacteria</taxon>
        <taxon>Hyphomicrobiales</taxon>
        <taxon>Rhizobiaceae</taxon>
        <taxon>Rhizobium/Agrobacterium group</taxon>
        <taxon>Rhizobium</taxon>
    </lineage>
</organism>
<dbReference type="InterPro" id="IPR027417">
    <property type="entry name" value="P-loop_NTPase"/>
</dbReference>
<dbReference type="FunFam" id="3.40.50.300:FF:000011">
    <property type="entry name" value="Putative ABC transporter ATP-binding component"/>
    <property type="match status" value="1"/>
</dbReference>
<dbReference type="InterPro" id="IPR050611">
    <property type="entry name" value="ABCF"/>
</dbReference>
<dbReference type="SMART" id="SM00382">
    <property type="entry name" value="AAA"/>
    <property type="match status" value="2"/>
</dbReference>
<comment type="caution">
    <text evidence="7">The sequence shown here is derived from an EMBL/GenBank/DDBJ whole genome shotgun (WGS) entry which is preliminary data.</text>
</comment>
<feature type="domain" description="ABC transporter" evidence="6">
    <location>
        <begin position="2"/>
        <end position="258"/>
    </location>
</feature>
<evidence type="ECO:0000256" key="1">
    <source>
        <dbReference type="ARBA" id="ARBA00022737"/>
    </source>
</evidence>